<organism evidence="1 2">
    <name type="scientific">Caerostris darwini</name>
    <dbReference type="NCBI Taxonomy" id="1538125"/>
    <lineage>
        <taxon>Eukaryota</taxon>
        <taxon>Metazoa</taxon>
        <taxon>Ecdysozoa</taxon>
        <taxon>Arthropoda</taxon>
        <taxon>Chelicerata</taxon>
        <taxon>Arachnida</taxon>
        <taxon>Araneae</taxon>
        <taxon>Araneomorphae</taxon>
        <taxon>Entelegynae</taxon>
        <taxon>Araneoidea</taxon>
        <taxon>Araneidae</taxon>
        <taxon>Caerostris</taxon>
    </lineage>
</organism>
<evidence type="ECO:0000313" key="1">
    <source>
        <dbReference type="EMBL" id="GIX68436.1"/>
    </source>
</evidence>
<evidence type="ECO:0000313" key="2">
    <source>
        <dbReference type="Proteomes" id="UP001054837"/>
    </source>
</evidence>
<sequence>MQIQLFGTPPCLPKSNHCVIEHMVLSILYYPANFTTLRNKTQARSFSYLYYDISFQVHLLPVPFWSTAKDPFELRTPILVTLYPGCYGNPLQKEA</sequence>
<protein>
    <submittedName>
        <fullName evidence="1">Uncharacterized protein</fullName>
    </submittedName>
</protein>
<comment type="caution">
    <text evidence="1">The sequence shown here is derived from an EMBL/GenBank/DDBJ whole genome shotgun (WGS) entry which is preliminary data.</text>
</comment>
<proteinExistence type="predicted"/>
<gene>
    <name evidence="1" type="ORF">CDAR_500281</name>
</gene>
<accession>A0AAV4M8N0</accession>
<dbReference type="AlphaFoldDB" id="A0AAV4M8N0"/>
<dbReference type="EMBL" id="BPLQ01000179">
    <property type="protein sequence ID" value="GIX68436.1"/>
    <property type="molecule type" value="Genomic_DNA"/>
</dbReference>
<dbReference type="Proteomes" id="UP001054837">
    <property type="component" value="Unassembled WGS sequence"/>
</dbReference>
<keyword evidence="2" id="KW-1185">Reference proteome</keyword>
<name>A0AAV4M8N0_9ARAC</name>
<reference evidence="1 2" key="1">
    <citation type="submission" date="2021-06" db="EMBL/GenBank/DDBJ databases">
        <title>Caerostris darwini draft genome.</title>
        <authorList>
            <person name="Kono N."/>
            <person name="Arakawa K."/>
        </authorList>
    </citation>
    <scope>NUCLEOTIDE SEQUENCE [LARGE SCALE GENOMIC DNA]</scope>
</reference>